<dbReference type="Proteomes" id="UP000004994">
    <property type="component" value="Chromosome 7"/>
</dbReference>
<evidence type="ECO:0000313" key="2">
    <source>
        <dbReference type="EnsemblPlants" id="Solyc07g055368.1.1"/>
    </source>
</evidence>
<dbReference type="PANTHER" id="PTHR11439">
    <property type="entry name" value="GAG-POL-RELATED RETROTRANSPOSON"/>
    <property type="match status" value="1"/>
</dbReference>
<keyword evidence="3" id="KW-1185">Reference proteome</keyword>
<feature type="domain" description="Reverse transcriptase Ty1/copia-type" evidence="1">
    <location>
        <begin position="112"/>
        <end position="178"/>
    </location>
</feature>
<accession>A0A3Q7HG56</accession>
<proteinExistence type="predicted"/>
<dbReference type="EnsemblPlants" id="Solyc07g055368.1.1">
    <property type="protein sequence ID" value="Solyc07g055368.1.1"/>
    <property type="gene ID" value="Solyc07g055368.1"/>
</dbReference>
<dbReference type="InterPro" id="IPR043502">
    <property type="entry name" value="DNA/RNA_pol_sf"/>
</dbReference>
<dbReference type="AlphaFoldDB" id="A0A3Q7HG56"/>
<name>A0A3Q7HG56_SOLLC</name>
<organism evidence="2">
    <name type="scientific">Solanum lycopersicum</name>
    <name type="common">Tomato</name>
    <name type="synonym">Lycopersicon esculentum</name>
    <dbReference type="NCBI Taxonomy" id="4081"/>
    <lineage>
        <taxon>Eukaryota</taxon>
        <taxon>Viridiplantae</taxon>
        <taxon>Streptophyta</taxon>
        <taxon>Embryophyta</taxon>
        <taxon>Tracheophyta</taxon>
        <taxon>Spermatophyta</taxon>
        <taxon>Magnoliopsida</taxon>
        <taxon>eudicotyledons</taxon>
        <taxon>Gunneridae</taxon>
        <taxon>Pentapetalae</taxon>
        <taxon>asterids</taxon>
        <taxon>lamiids</taxon>
        <taxon>Solanales</taxon>
        <taxon>Solanaceae</taxon>
        <taxon>Solanoideae</taxon>
        <taxon>Solaneae</taxon>
        <taxon>Solanum</taxon>
        <taxon>Solanum subgen. Lycopersicon</taxon>
    </lineage>
</organism>
<dbReference type="SUPFAM" id="SSF56672">
    <property type="entry name" value="DNA/RNA polymerases"/>
    <property type="match status" value="1"/>
</dbReference>
<dbReference type="InParanoid" id="A0A3Q7HG56"/>
<protein>
    <recommendedName>
        <fullName evidence="1">Reverse transcriptase Ty1/copia-type domain-containing protein</fullName>
    </recommendedName>
</protein>
<dbReference type="CDD" id="cd09272">
    <property type="entry name" value="RNase_HI_RT_Ty1"/>
    <property type="match status" value="1"/>
</dbReference>
<reference evidence="2" key="2">
    <citation type="submission" date="2019-01" db="UniProtKB">
        <authorList>
            <consortium name="EnsemblPlants"/>
        </authorList>
    </citation>
    <scope>IDENTIFICATION</scope>
    <source>
        <strain evidence="2">cv. Heinz 1706</strain>
    </source>
</reference>
<dbReference type="PANTHER" id="PTHR11439:SF499">
    <property type="entry name" value="PPC DOMAIN-CONTAINING PROTEIN"/>
    <property type="match status" value="1"/>
</dbReference>
<evidence type="ECO:0000259" key="1">
    <source>
        <dbReference type="Pfam" id="PF07727"/>
    </source>
</evidence>
<dbReference type="Pfam" id="PF07727">
    <property type="entry name" value="RVT_2"/>
    <property type="match status" value="1"/>
</dbReference>
<reference evidence="2" key="1">
    <citation type="journal article" date="2012" name="Nature">
        <title>The tomato genome sequence provides insights into fleshy fruit evolution.</title>
        <authorList>
            <consortium name="Tomato Genome Consortium"/>
        </authorList>
    </citation>
    <scope>NUCLEOTIDE SEQUENCE [LARGE SCALE GENOMIC DNA]</scope>
    <source>
        <strain evidence="2">cv. Heinz 1706</strain>
    </source>
</reference>
<dbReference type="InterPro" id="IPR013103">
    <property type="entry name" value="RVT_2"/>
</dbReference>
<dbReference type="STRING" id="4081.A0A3Q7HG56"/>
<sequence>MDKDVPLFNHQHITTDSQSVEDVITVQEPVVNDDTLEFTETKNSEEVELEDNLVPNVPVVAAIATRHSERSSNPPVWLKDYVTNVSDHPYSMTKYVAYDHLSTGYQSFLVSDPVLVKATKQVLHNHFKMKDLGELKYFLGIEFCRSESGIVMNQRKYALELISEAGLTGAQPVFTPLECNIKLTSAAYNTSNADPFFLDVSRYQRMIGKLLYLTNTRPDIAFAVKNLSQFMQQPKHSHWNAALRVIKYIKGSPGLGLLMSSHKDTKLTRFCDVDWAACLSTKRSVTGYLLKFGDSLISWKSKKQNTVSRSSAEAEYRSLATLTAEVVWALLPHESSSKLKQFQE</sequence>
<dbReference type="Gramene" id="Solyc07g055368.1.1">
    <property type="protein sequence ID" value="Solyc07g055368.1.1"/>
    <property type="gene ID" value="Solyc07g055368.1"/>
</dbReference>
<evidence type="ECO:0000313" key="3">
    <source>
        <dbReference type="Proteomes" id="UP000004994"/>
    </source>
</evidence>